<protein>
    <submittedName>
        <fullName evidence="2">Uncharacterized protein</fullName>
    </submittedName>
</protein>
<dbReference type="Proteomes" id="UP000622547">
    <property type="component" value="Unassembled WGS sequence"/>
</dbReference>
<keyword evidence="3" id="KW-1185">Reference proteome</keyword>
<accession>A0A8J3XI24</accession>
<comment type="caution">
    <text evidence="2">The sequence shown here is derived from an EMBL/GenBank/DDBJ whole genome shotgun (WGS) entry which is preliminary data.</text>
</comment>
<gene>
    <name evidence="2" type="ORF">Pph01_76700</name>
</gene>
<reference evidence="2 3" key="1">
    <citation type="submission" date="2021-01" db="EMBL/GenBank/DDBJ databases">
        <title>Whole genome shotgun sequence of Planotetraspora phitsanulokensis NBRC 104273.</title>
        <authorList>
            <person name="Komaki H."/>
            <person name="Tamura T."/>
        </authorList>
    </citation>
    <scope>NUCLEOTIDE SEQUENCE [LARGE SCALE GENOMIC DNA]</scope>
    <source>
        <strain evidence="2 3">NBRC 104273</strain>
    </source>
</reference>
<keyword evidence="1" id="KW-0732">Signal</keyword>
<proteinExistence type="predicted"/>
<evidence type="ECO:0000313" key="3">
    <source>
        <dbReference type="Proteomes" id="UP000622547"/>
    </source>
</evidence>
<feature type="chain" id="PRO_5035220331" evidence="1">
    <location>
        <begin position="32"/>
        <end position="123"/>
    </location>
</feature>
<organism evidence="2 3">
    <name type="scientific">Planotetraspora phitsanulokensis</name>
    <dbReference type="NCBI Taxonomy" id="575192"/>
    <lineage>
        <taxon>Bacteria</taxon>
        <taxon>Bacillati</taxon>
        <taxon>Actinomycetota</taxon>
        <taxon>Actinomycetes</taxon>
        <taxon>Streptosporangiales</taxon>
        <taxon>Streptosporangiaceae</taxon>
        <taxon>Planotetraspora</taxon>
    </lineage>
</organism>
<evidence type="ECO:0000256" key="1">
    <source>
        <dbReference type="SAM" id="SignalP"/>
    </source>
</evidence>
<dbReference type="EMBL" id="BOOP01000045">
    <property type="protein sequence ID" value="GII42667.1"/>
    <property type="molecule type" value="Genomic_DNA"/>
</dbReference>
<evidence type="ECO:0000313" key="2">
    <source>
        <dbReference type="EMBL" id="GII42667.1"/>
    </source>
</evidence>
<feature type="signal peptide" evidence="1">
    <location>
        <begin position="1"/>
        <end position="31"/>
    </location>
</feature>
<dbReference type="AlphaFoldDB" id="A0A8J3XI24"/>
<sequence length="123" mass="12922">MRQLFKTLVRCAGVAALVTGVSVVAASPASATTTTCAVSYYSCSTAILNAVSGKNFIKWEVDSGASGSGCSWQVIDVGNLHVVGSGRLGAFRHNNGQINGLYGNYRLDLWNCGLSAFGWINNQ</sequence>
<name>A0A8J3XI24_9ACTN</name>